<feature type="domain" description="Pyridoxine 5'-phosphate oxidase dimerisation C-terminal" evidence="11">
    <location>
        <begin position="173"/>
        <end position="213"/>
    </location>
</feature>
<evidence type="ECO:0000256" key="6">
    <source>
        <dbReference type="ARBA" id="ARBA00023096"/>
    </source>
</evidence>
<feature type="binding site" evidence="7 8">
    <location>
        <position position="133"/>
    </location>
    <ligand>
        <name>substrate</name>
    </ligand>
</feature>
<dbReference type="RefSeq" id="WP_045363091.1">
    <property type="nucleotide sequence ID" value="NZ_AP018150.1"/>
</dbReference>
<evidence type="ECO:0000256" key="8">
    <source>
        <dbReference type="PIRSR" id="PIRSR000190-1"/>
    </source>
</evidence>
<feature type="binding site" evidence="7 8">
    <location>
        <position position="68"/>
    </location>
    <ligand>
        <name>substrate</name>
    </ligand>
</feature>
<dbReference type="HAMAP" id="MF_01629">
    <property type="entry name" value="PdxH"/>
    <property type="match status" value="1"/>
</dbReference>
<keyword evidence="4 7" id="KW-0288">FMN</keyword>
<dbReference type="Proteomes" id="UP000282597">
    <property type="component" value="Chromosome"/>
</dbReference>
<feature type="binding site" evidence="7 9">
    <location>
        <begin position="142"/>
        <end position="143"/>
    </location>
    <ligand>
        <name>FMN</name>
        <dbReference type="ChEBI" id="CHEBI:58210"/>
    </ligand>
</feature>
<feature type="binding site" evidence="7 8">
    <location>
        <begin position="192"/>
        <end position="194"/>
    </location>
    <ligand>
        <name>substrate</name>
    </ligand>
</feature>
<accession>A0A2Z6ETJ3</accession>
<comment type="subunit">
    <text evidence="2 7">Homodimer.</text>
</comment>
<dbReference type="GO" id="GO:0004733">
    <property type="term" value="F:pyridoxamine phosphate oxidase activity"/>
    <property type="evidence" value="ECO:0007669"/>
    <property type="project" value="UniProtKB-UniRule"/>
</dbReference>
<comment type="pathway">
    <text evidence="7">Cofactor metabolism; pyridoxal 5'-phosphate salvage; pyridoxal 5'-phosphate from pyridoxamine 5'-phosphate: step 1/1.</text>
</comment>
<feature type="binding site" evidence="7 9">
    <location>
        <position position="186"/>
    </location>
    <ligand>
        <name>FMN</name>
        <dbReference type="ChEBI" id="CHEBI:58210"/>
    </ligand>
</feature>
<keyword evidence="13" id="KW-1185">Reference proteome</keyword>
<feature type="domain" description="Pyridoxamine 5'-phosphate oxidase N-terminal" evidence="10">
    <location>
        <begin position="36"/>
        <end position="160"/>
    </location>
</feature>
<comment type="catalytic activity">
    <reaction evidence="7">
        <text>pyridoxamine 5'-phosphate + O2 + H2O = pyridoxal 5'-phosphate + H2O2 + NH4(+)</text>
        <dbReference type="Rhea" id="RHEA:15817"/>
        <dbReference type="ChEBI" id="CHEBI:15377"/>
        <dbReference type="ChEBI" id="CHEBI:15379"/>
        <dbReference type="ChEBI" id="CHEBI:16240"/>
        <dbReference type="ChEBI" id="CHEBI:28938"/>
        <dbReference type="ChEBI" id="CHEBI:58451"/>
        <dbReference type="ChEBI" id="CHEBI:597326"/>
        <dbReference type="EC" id="1.4.3.5"/>
    </reaction>
</comment>
<comment type="cofactor">
    <cofactor evidence="7 9">
        <name>FMN</name>
        <dbReference type="ChEBI" id="CHEBI:58210"/>
    </cofactor>
    <text evidence="7 9">Binds 1 FMN per subunit.</text>
</comment>
<comment type="pathway">
    <text evidence="7">Cofactor metabolism; pyridoxal 5'-phosphate salvage; pyridoxal 5'-phosphate from pyridoxine 5'-phosphate: step 1/1.</text>
</comment>
<feature type="binding site" evidence="7 9">
    <location>
        <position position="85"/>
    </location>
    <ligand>
        <name>FMN</name>
        <dbReference type="ChEBI" id="CHEBI:58210"/>
    </ligand>
</feature>
<dbReference type="PANTHER" id="PTHR10851">
    <property type="entry name" value="PYRIDOXINE-5-PHOSPHATE OXIDASE"/>
    <property type="match status" value="1"/>
</dbReference>
<keyword evidence="6 7" id="KW-0664">Pyridoxine biosynthesis</keyword>
<comment type="catalytic activity">
    <reaction evidence="7">
        <text>pyridoxine 5'-phosphate + O2 = pyridoxal 5'-phosphate + H2O2</text>
        <dbReference type="Rhea" id="RHEA:15149"/>
        <dbReference type="ChEBI" id="CHEBI:15379"/>
        <dbReference type="ChEBI" id="CHEBI:16240"/>
        <dbReference type="ChEBI" id="CHEBI:58589"/>
        <dbReference type="ChEBI" id="CHEBI:597326"/>
        <dbReference type="EC" id="1.4.3.5"/>
    </reaction>
</comment>
<evidence type="ECO:0000313" key="13">
    <source>
        <dbReference type="Proteomes" id="UP000282597"/>
    </source>
</evidence>
<dbReference type="KEGG" id="mcys:MCB1EB_0565"/>
<dbReference type="Gene3D" id="2.30.110.10">
    <property type="entry name" value="Electron Transport, Fmn-binding Protein, Chain A"/>
    <property type="match status" value="1"/>
</dbReference>
<gene>
    <name evidence="7" type="primary">pdxH</name>
    <name evidence="12" type="ORF">MCB1EB_0565</name>
</gene>
<feature type="binding site" evidence="7 9">
    <location>
        <begin position="78"/>
        <end position="79"/>
    </location>
    <ligand>
        <name>FMN</name>
        <dbReference type="ChEBI" id="CHEBI:58210"/>
    </ligand>
</feature>
<evidence type="ECO:0000259" key="10">
    <source>
        <dbReference type="Pfam" id="PF01243"/>
    </source>
</evidence>
<feature type="binding site" evidence="7 9">
    <location>
        <begin position="63"/>
        <end position="68"/>
    </location>
    <ligand>
        <name>FMN</name>
        <dbReference type="ChEBI" id="CHEBI:58210"/>
    </ligand>
</feature>
<feature type="binding site" evidence="7 8">
    <location>
        <position position="129"/>
    </location>
    <ligand>
        <name>substrate</name>
    </ligand>
</feature>
<feature type="binding site" evidence="7 8">
    <location>
        <position position="125"/>
    </location>
    <ligand>
        <name>substrate</name>
    </ligand>
</feature>
<dbReference type="InterPro" id="IPR019740">
    <property type="entry name" value="Pyridox_Oxase_CS"/>
</dbReference>
<dbReference type="NCBIfam" id="TIGR00558">
    <property type="entry name" value="pdxH"/>
    <property type="match status" value="1"/>
</dbReference>
<dbReference type="SUPFAM" id="SSF50475">
    <property type="entry name" value="FMN-binding split barrel"/>
    <property type="match status" value="1"/>
</dbReference>
<comment type="function">
    <text evidence="7">Catalyzes the oxidation of either pyridoxine 5'-phosphate (PNP) or pyridoxamine 5'-phosphate (PMP) into pyridoxal 5'-phosphate (PLP).</text>
</comment>
<comment type="similarity">
    <text evidence="1 7">Belongs to the pyridoxamine 5'-phosphate oxidase family.</text>
</comment>
<feature type="binding site" evidence="7 9">
    <location>
        <position position="107"/>
    </location>
    <ligand>
        <name>FMN</name>
        <dbReference type="ChEBI" id="CHEBI:58210"/>
    </ligand>
</feature>
<dbReference type="UniPathway" id="UPA01068">
    <property type="reaction ID" value="UER00304"/>
</dbReference>
<feature type="binding site" evidence="8">
    <location>
        <begin position="10"/>
        <end position="13"/>
    </location>
    <ligand>
        <name>substrate</name>
    </ligand>
</feature>
<dbReference type="Pfam" id="PF10590">
    <property type="entry name" value="PNP_phzG_C"/>
    <property type="match status" value="1"/>
</dbReference>
<sequence>MTESELAHLRTEYASGSLNETELEPDPLRQFELWFKQALAARVPEPNAMTLATVGADLRPSARIVLLKDFDPHGFVFFTNYTSRKGHELAQNPYASLLFHWIELERQVRIEGMVEKTDAAQSDAYFALRPFASKIGAWASQQSAIIPNRATLEANLVQFTEQFKNHAPRPPHWGGYRLQPKRIEFWQGRPSRLHDRIQYQRTEQGWEVVRLAP</sequence>
<protein>
    <recommendedName>
        <fullName evidence="7">Pyridoxine/pyridoxamine 5'-phosphate oxidase</fullName>
        <ecNumber evidence="7">1.4.3.5</ecNumber>
    </recommendedName>
    <alternativeName>
        <fullName evidence="7">PNP/PMP oxidase</fullName>
        <shortName evidence="7">PNPOx</shortName>
    </alternativeName>
    <alternativeName>
        <fullName evidence="7">Pyridoxal 5'-phosphate synthase</fullName>
    </alternativeName>
</protein>
<dbReference type="InterPro" id="IPR000659">
    <property type="entry name" value="Pyridox_Oxase"/>
</dbReference>
<evidence type="ECO:0000256" key="7">
    <source>
        <dbReference type="HAMAP-Rule" id="MF_01629"/>
    </source>
</evidence>
<dbReference type="Pfam" id="PF01243">
    <property type="entry name" value="PNPOx_N"/>
    <property type="match status" value="1"/>
</dbReference>
<name>A0A2Z6ETJ3_9BURK</name>
<evidence type="ECO:0000256" key="2">
    <source>
        <dbReference type="ARBA" id="ARBA00011738"/>
    </source>
</evidence>
<evidence type="ECO:0000256" key="5">
    <source>
        <dbReference type="ARBA" id="ARBA00023002"/>
    </source>
</evidence>
<dbReference type="InterPro" id="IPR011576">
    <property type="entry name" value="Pyridox_Oxase_N"/>
</dbReference>
<dbReference type="InterPro" id="IPR019576">
    <property type="entry name" value="Pyridoxamine_oxidase_dimer_C"/>
</dbReference>
<dbReference type="AlphaFoldDB" id="A0A2Z6ETJ3"/>
<dbReference type="GO" id="GO:0010181">
    <property type="term" value="F:FMN binding"/>
    <property type="evidence" value="ECO:0007669"/>
    <property type="project" value="UniProtKB-UniRule"/>
</dbReference>
<evidence type="ECO:0000256" key="9">
    <source>
        <dbReference type="PIRSR" id="PIRSR000190-2"/>
    </source>
</evidence>
<dbReference type="NCBIfam" id="NF004231">
    <property type="entry name" value="PRK05679.1"/>
    <property type="match status" value="1"/>
</dbReference>
<dbReference type="PROSITE" id="PS01064">
    <property type="entry name" value="PYRIDOX_OXIDASE"/>
    <property type="match status" value="1"/>
</dbReference>
<proteinExistence type="inferred from homology"/>
<dbReference type="EC" id="1.4.3.5" evidence="7"/>
<reference evidence="12 13" key="1">
    <citation type="journal article" date="2018" name="Microbes Environ.">
        <title>Comparative Genomic Insights into Endofungal Lifestyles of Two Bacterial Endosymbionts, Mycoavidus cysteinexigens and Burkholderia rhizoxinica.</title>
        <authorList>
            <person name="Sharmin D."/>
            <person name="Guo Y."/>
            <person name="Nishizawa T."/>
            <person name="Ohshima S."/>
            <person name="Sato Y."/>
            <person name="Takashima Y."/>
            <person name="Narisawa K."/>
            <person name="Ohta H."/>
        </authorList>
    </citation>
    <scope>NUCLEOTIDE SEQUENCE [LARGE SCALE GENOMIC DNA]</scope>
    <source>
        <strain evidence="12 13">B1-EB</strain>
    </source>
</reference>
<dbReference type="InterPro" id="IPR012349">
    <property type="entry name" value="Split_barrel_FMN-bd"/>
</dbReference>
<evidence type="ECO:0000256" key="1">
    <source>
        <dbReference type="ARBA" id="ARBA00007301"/>
    </source>
</evidence>
<dbReference type="PIRSF" id="PIRSF000190">
    <property type="entry name" value="Pyd_amn-ph_oxd"/>
    <property type="match status" value="1"/>
</dbReference>
<evidence type="ECO:0000256" key="3">
    <source>
        <dbReference type="ARBA" id="ARBA00022630"/>
    </source>
</evidence>
<dbReference type="GO" id="GO:0008615">
    <property type="term" value="P:pyridoxine biosynthetic process"/>
    <property type="evidence" value="ECO:0007669"/>
    <property type="project" value="UniProtKB-UniRule"/>
</dbReference>
<feature type="binding site" evidence="7 9">
    <location>
        <position position="84"/>
    </location>
    <ligand>
        <name>FMN</name>
        <dbReference type="ChEBI" id="CHEBI:58210"/>
    </ligand>
</feature>
<dbReference type="PANTHER" id="PTHR10851:SF0">
    <property type="entry name" value="PYRIDOXINE-5'-PHOSPHATE OXIDASE"/>
    <property type="match status" value="1"/>
</dbReference>
<evidence type="ECO:0000313" key="12">
    <source>
        <dbReference type="EMBL" id="BBE08726.1"/>
    </source>
</evidence>
<dbReference type="FunFam" id="2.30.110.10:FF:000020">
    <property type="entry name" value="PNPO isoform 11"/>
    <property type="match status" value="1"/>
</dbReference>
<keyword evidence="5 7" id="KW-0560">Oxidoreductase</keyword>
<evidence type="ECO:0000259" key="11">
    <source>
        <dbReference type="Pfam" id="PF10590"/>
    </source>
</evidence>
<dbReference type="EMBL" id="AP018150">
    <property type="protein sequence ID" value="BBE08726.1"/>
    <property type="molecule type" value="Genomic_DNA"/>
</dbReference>
<feature type="binding site" evidence="7 9">
    <location>
        <position position="196"/>
    </location>
    <ligand>
        <name>FMN</name>
        <dbReference type="ChEBI" id="CHEBI:58210"/>
    </ligand>
</feature>
<organism evidence="12 13">
    <name type="scientific">Mycoavidus cysteinexigens</name>
    <dbReference type="NCBI Taxonomy" id="1553431"/>
    <lineage>
        <taxon>Bacteria</taxon>
        <taxon>Pseudomonadati</taxon>
        <taxon>Pseudomonadota</taxon>
        <taxon>Betaproteobacteria</taxon>
        <taxon>Burkholderiales</taxon>
        <taxon>Burkholderiaceae</taxon>
        <taxon>Mycoavidus</taxon>
    </lineage>
</organism>
<evidence type="ECO:0000256" key="4">
    <source>
        <dbReference type="ARBA" id="ARBA00022643"/>
    </source>
</evidence>
<keyword evidence="3 7" id="KW-0285">Flavoprotein</keyword>